<feature type="domain" description="Bacterial Ig-like" evidence="2">
    <location>
        <begin position="2708"/>
        <end position="2789"/>
    </location>
</feature>
<feature type="domain" description="Bacterial Ig-like" evidence="2">
    <location>
        <begin position="3352"/>
        <end position="3432"/>
    </location>
</feature>
<feature type="domain" description="Bacterial Ig-like" evidence="2">
    <location>
        <begin position="1144"/>
        <end position="1221"/>
    </location>
</feature>
<feature type="domain" description="Bacterial Ig-like" evidence="2">
    <location>
        <begin position="1695"/>
        <end position="1775"/>
    </location>
</feature>
<proteinExistence type="predicted"/>
<keyword evidence="4" id="KW-1185">Reference proteome</keyword>
<feature type="domain" description="Bacterial Ig-like" evidence="2">
    <location>
        <begin position="2154"/>
        <end position="2231"/>
    </location>
</feature>
<feature type="domain" description="Bacterial Ig-like" evidence="2">
    <location>
        <begin position="2884"/>
        <end position="2967"/>
    </location>
</feature>
<dbReference type="Gene3D" id="2.60.40.10">
    <property type="entry name" value="Immunoglobulins"/>
    <property type="match status" value="37"/>
</dbReference>
<feature type="domain" description="Bacterial Ig-like" evidence="2">
    <location>
        <begin position="1418"/>
        <end position="1497"/>
    </location>
</feature>
<feature type="domain" description="Bacterial Ig-like" evidence="2">
    <location>
        <begin position="1875"/>
        <end position="1959"/>
    </location>
</feature>
<feature type="domain" description="Bacterial Ig-like" evidence="2">
    <location>
        <begin position="2428"/>
        <end position="2508"/>
    </location>
</feature>
<feature type="domain" description="Bacterial Ig-like" evidence="2">
    <location>
        <begin position="2244"/>
        <end position="2308"/>
    </location>
</feature>
<gene>
    <name evidence="3" type="ORF">RC083_21155</name>
</gene>
<feature type="region of interest" description="Disordered" evidence="1">
    <location>
        <begin position="746"/>
        <end position="785"/>
    </location>
</feature>
<feature type="domain" description="Bacterial Ig-like" evidence="2">
    <location>
        <begin position="588"/>
        <end position="666"/>
    </location>
</feature>
<feature type="domain" description="Bacterial Ig-like" evidence="2">
    <location>
        <begin position="1325"/>
        <end position="1403"/>
    </location>
</feature>
<evidence type="ECO:0000313" key="3">
    <source>
        <dbReference type="EMBL" id="MDQ9094075.1"/>
    </source>
</evidence>
<feature type="domain" description="Bacterial Ig-like" evidence="2">
    <location>
        <begin position="35"/>
        <end position="115"/>
    </location>
</feature>
<feature type="domain" description="Bacterial Ig-like" evidence="2">
    <location>
        <begin position="214"/>
        <end position="299"/>
    </location>
</feature>
<feature type="compositionally biased region" description="Polar residues" evidence="1">
    <location>
        <begin position="773"/>
        <end position="784"/>
    </location>
</feature>
<feature type="domain" description="Bacterial Ig-like" evidence="2">
    <location>
        <begin position="1973"/>
        <end position="2046"/>
    </location>
</feature>
<feature type="domain" description="Bacterial Ig-like" evidence="2">
    <location>
        <begin position="1044"/>
        <end position="1129"/>
    </location>
</feature>
<evidence type="ECO:0000313" key="4">
    <source>
        <dbReference type="Proteomes" id="UP001226574"/>
    </source>
</evidence>
<feature type="domain" description="Bacterial Ig-like" evidence="2">
    <location>
        <begin position="773"/>
        <end position="853"/>
    </location>
</feature>
<feature type="domain" description="Bacterial Ig-like" evidence="2">
    <location>
        <begin position="679"/>
        <end position="760"/>
    </location>
</feature>
<dbReference type="InterPro" id="IPR013783">
    <property type="entry name" value="Ig-like_fold"/>
</dbReference>
<accession>A0ABU1BI27</accession>
<protein>
    <submittedName>
        <fullName evidence="3">Ig-like domain-containing protein</fullName>
    </submittedName>
</protein>
<dbReference type="Proteomes" id="UP001226574">
    <property type="component" value="Unassembled WGS sequence"/>
</dbReference>
<feature type="domain" description="Bacterial Ig-like" evidence="2">
    <location>
        <begin position="1229"/>
        <end position="1313"/>
    </location>
</feature>
<feature type="domain" description="Bacterial Ig-like" evidence="2">
    <location>
        <begin position="1511"/>
        <end position="1589"/>
    </location>
</feature>
<dbReference type="RefSeq" id="WP_309039836.1">
    <property type="nucleotide sequence ID" value="NZ_JAVIFY010000030.1"/>
</dbReference>
<feature type="domain" description="Bacterial Ig-like" evidence="2">
    <location>
        <begin position="3166"/>
        <end position="3244"/>
    </location>
</feature>
<feature type="region of interest" description="Disordered" evidence="1">
    <location>
        <begin position="1"/>
        <end position="24"/>
    </location>
</feature>
<sequence length="3666" mass="367015">MDASVTDAAGNTASDTENGGVVDTQAPTVTIDAPALTNDNTPVVTGTSDLANSDIAITFSDSNGSHTVTVQTDGSGNWSAEAAQPLLDGAYTVTATLSDAAGNTGSATDNGVVDTIPPELAFVPTFLLGQLVTLNGTSDLPAGSTVTVTQNLLGGGVINYTATTDAAGNWSLAGLSIPLLTLSSITASASDEAGNIRTINSTDFDSTPPTLTVSVDTLSNDNTPAISGTTDAGQGASVTVVVTDKDGNSEVLTATVDASGDWVISPTTPLADGGFTVDVSVRDGVGNEATESVSGVIDTVAPTLTVQGVGDGKDVTPVFSGTSNEVGGKVILTVTDANGVEQTLEATVGADNRWSVEVRNGLAEGDYTVVAVITDDAGNETSLSLTGNIDTLVPVLTVNDNGLGNDATPSISGSSTEPENTLVNVIITDSNGDNYSLIAVVQAGGSWQVVAPSLPDGGYTVNASITDAAGNTGSASGSGNIDTQAPLLTINNLGTINDATPSINGSSSEPQGTIINLVVTDSAGNNTSLTATVDGSGNWSVTAPTLAEDDYTVSATVSDTAGNTTTAQSSFTLNTTAPSIAINEIGNTNDATPTISGTSNAPDNTLVTVTIDDGVNAPEILTAQVLAGVWSVTATQPLAEGDFTVRADVTVAGNTGTANTQGVIDTITPVIEINPLAETNDTTPTISGTTDAQAGAQVTLVITDANGANQTVTTTVKANGTWSISATTALAEGSFVVVASVTDAAGNTGSDTENGGLIDTQAPSFDIDPLADTSDTTPTITGSSDEIGGVVNLTVTDANGAVQTLTATVLADGTWSVDVPTPLAEGAFQVDASVTDAAGNTASDTENGGVVDTQAPTVSIDAPTLTNDNTPVVTGTSDLANSDIAITFSDSNGSHTVTVQTDGSGHWIAEAAQPLLDGAYTVTASLSDAAGNTGSATDNGVVDTIPPALAFVPTFLLGQLVTLNGTSDLPAGSTITITENLLGGGIGATYTTTTDANGDWSLLGLTIPLLSVASVTASASDEAGNIRTINSLDFDGTPPTLTVNVDTLSNDNTPEVSGTTDAGQGAAVTVLVTDKDGNTQTVTAIVDANGEWAISPTTPLPDGEFTIDVSVSDGVGNETSDSISGVIDTAAPSLTVQGVGDGKDVTPVFSGTSNEIGGTVTLVVTDANGVTQTLTATVQSNGQWSVEVPNGLSEGDYSVDASITDAAGNDTQLALTGNIDTSVPGVTVNDNGLGNNATPTITGTSTEPAGTVVSIRIDDANGDSYGLSATVQEDGSWQVTAPSLPDGGYTVTASITDAAGNTGSDTGTGRLDTLDPLISINNLGAINDDTPTLSGTSSEPQGTVISLTVTDSSGTVTSLSATVDSNGEWAVTAPVLADDDYTVVASVSDAAGNNNSATDNFTLNTLAPSVTINVIGETNDTTPTINGTSSAPDGSVVTVVINDGINPAETLQTTVSGNTWSVTANTALAEGDFSVTATVADIAGNEGTATATGIIDTTMPDITITPPADSNDTTPTISGTASAPQGSTVTLVFNDAEGNSHTVTTQMSPNGTWSVPAVAALAEGTYTVTASVSDQAGNPASASVTGVIDLTAPVISVNALADSSDVTPLISGQSSGVPAGTQVSVTLIGANGAVQSATATTDSAGNWSVEASNAIAEGEYTVNVSVTDAAGNTGSDSATGMIDTQAPTVSIDAPALTNDNTPVVTGTSDLANSDIAITFTDSNGSHTVTVQTDGSGNWSAEAAQPLLDGAYTVTASLSDAAGNTGSATDNGVVDTVAPDLRIIPSFLLGNLVSLSGDSDLPAGSTITITENLVGGLIGATYTATTDENGNWQLLNLTVPLLNLAYVTASATDAAGNTSTVSTLDFDNTAPTLTVSVDALSNDTTPVISGDTDMGEGTVINLTVVDSDNVSQVFTAVVQADQTWSVSVPQALAQGTYTVSASVRDGVGNLTTEQTTGVVDSVAPSLLIDNLQPTANATPTITGSSNEIGGEVSVVVNGQTLQATVANDGTWQVTVPTALGDGDYPVEVSITDAAGNQQTASATLSIDSIAPVLTLTDPGVTNDATPTISGTSTEPQGTEVVIVLVDANGDSQQFTAQVQADGSYSASPAADIADGDYTVTATITDAANNSGTAQGNGTVDTLDPTLTLDGLGTFNDNTPIISGSSDEIGATVTINVSDDSNSYQLSAVVQADGSWSVQIIDALDDGAITITANVSDAAGNQASATGNAILDTNAPTISIVSLQPTMDTTPTISGSTDARDGTDVTIEIISAGVVIQTLTTQAAAGQWTIEVNDTLVEGSYTVSASVSEDGLTGLSSTSLAIDLTAPTLAINTPSITNDTTPLISGTSDAAQGTVVSLLVTDSAGTEQSAQATVKANGSWSVALGSELVEGNYSIVATITDIAGNSNLAQTTGVIDLTAPTVLLDPLTTTADKTPVVTGAALDAVAGNTVAVTFVDAQGTSHTINTTLAADLTWQVEAAQTLAEGAFTVTVVVTDTAGNAGQQTANAVIDSINPEITINQSSLVLTQDTTPLISGTSDEANASVEVTFTDADGIKHVVTVTTDDQGDWQAAANTALAEGVYSVKAMITDIAGNQGEDSKTGGEIDITPPELAIVPSFLLGNLVSLSGTSDLPQGSVVTITNHLIGGVIGLPYTATVDANGDWRVLNLSVSLLTLAHVEASATDAAGNTTTISTLDFDNTAPELTLSIPTLTMDSTPTIRGTTDLGEGAQVTLLVTGQGVATQTFTATVQANGSWSVNVPQSLGDGQYTVKASVRDGVGNLTEQTANGVIDTTAPSLVLNATAITSDDTPLISGTSNLTGGEVTVTIDGQTLTATVAATGLWQVSAGTLIDGTYTVTATIADQAGNTVTRTGSITIDTVAPNITVTSQGLTNDATPIITGTSDEAQGSTVSVIIVDGNGDTHALTALVDINGDWQVQANTLPEGGYTVTASIIDAAGLTSSATTTGEIDTITPVVTVNAIGTINLATPTITGSSDEPVGTVINVTVTDSSQVYSYTTEVLADGSWVVGVPDSLADGVISVVASVTDLAGNIGVSLSATGVLNTSAPSIGITPLAATNDTTPTISGTSDAPDTSIINLVISNVSGEVQSFTTTLNAGVWTIDVPQVLLEGTYTVTASVTETGLTSSSSASLVIDLTAPILEITSALSSADSTPLISGTTVDASLGSVVEVTIVDSSGATQVLSTQVLANGSWSVAATSALAEGDAQVTAVITDTAGNSSNDTITLNMDYTGPVIVVTAPVITNDWTPLISGTISNAPLATLLTILITDSAGSSQTLTTTANADGSWSAEATKVLSDGNYTVAVSAADALGNTTTSTATGTIDTVQPVIAITGGLILTADTTPLITGTSNEFNTDITVIFDNGSSQVEVTTTTDGSGNWSISSNVSLSDANYTVIAQVSDEAGNIGTASAAGLIVDTTPVAFEVTNYYWGILGIGLTAEGTVEEGSSVYVVGANLLGLGLLDIDVLEGGFEVQPNALGQWSALLSVLDLGSWLDYRFVTVDDAGNYLVRDILNNVIEQGNEPELAVTNTAPESENTFGIELIAEQQTESEVAQANLMAEPVVMAESIDLSHILESDAASSNLVEPVELTINDVLSDVEQTDLLALDSVSEESSIAFNGDTSTSAEPALDVQNQSEEMIKKLIESGNNQIDS</sequence>
<feature type="domain" description="Bacterial Ig-like" evidence="2">
    <location>
        <begin position="2331"/>
        <end position="2413"/>
    </location>
</feature>
<feature type="domain" description="Bacterial Ig-like" evidence="2">
    <location>
        <begin position="2523"/>
        <end position="2603"/>
    </location>
</feature>
<evidence type="ECO:0000259" key="2">
    <source>
        <dbReference type="Pfam" id="PF19077"/>
    </source>
</evidence>
<evidence type="ECO:0000256" key="1">
    <source>
        <dbReference type="SAM" id="MobiDB-lite"/>
    </source>
</evidence>
<dbReference type="NCBIfam" id="NF033510">
    <property type="entry name" value="Ca_tandemer"/>
    <property type="match status" value="33"/>
</dbReference>
<name>A0ABU1BI27_PSEHA</name>
<dbReference type="Pfam" id="PF19077">
    <property type="entry name" value="Big_13"/>
    <property type="match status" value="33"/>
</dbReference>
<feature type="domain" description="Bacterial Ig-like" evidence="2">
    <location>
        <begin position="864"/>
        <end position="944"/>
    </location>
</feature>
<organism evidence="3 4">
    <name type="scientific">Pseudoalteromonas haloplanktis</name>
    <name type="common">Alteromonas haloplanktis</name>
    <dbReference type="NCBI Taxonomy" id="228"/>
    <lineage>
        <taxon>Bacteria</taxon>
        <taxon>Pseudomonadati</taxon>
        <taxon>Pseudomonadota</taxon>
        <taxon>Gammaproteobacteria</taxon>
        <taxon>Alteromonadales</taxon>
        <taxon>Pseudoalteromonadaceae</taxon>
        <taxon>Pseudoalteromonas</taxon>
    </lineage>
</organism>
<feature type="domain" description="Bacterial Ig-like" evidence="2">
    <location>
        <begin position="400"/>
        <end position="483"/>
    </location>
</feature>
<feature type="domain" description="Bacterial Ig-like" evidence="2">
    <location>
        <begin position="2800"/>
        <end position="2875"/>
    </location>
</feature>
<feature type="domain" description="Bacterial Ig-like" evidence="2">
    <location>
        <begin position="495"/>
        <end position="574"/>
    </location>
</feature>
<dbReference type="InterPro" id="IPR044016">
    <property type="entry name" value="Big_13"/>
</dbReference>
<feature type="domain" description="Bacterial Ig-like" evidence="2">
    <location>
        <begin position="3257"/>
        <end position="3339"/>
    </location>
</feature>
<reference evidence="3 4" key="1">
    <citation type="submission" date="2023-08" db="EMBL/GenBank/DDBJ databases">
        <title>Pseudoalteromonas haloplanktis LL1 genome.</title>
        <authorList>
            <person name="Wu S."/>
        </authorList>
    </citation>
    <scope>NUCLEOTIDE SEQUENCE [LARGE SCALE GENOMIC DNA]</scope>
    <source>
        <strain evidence="3 4">LL1</strain>
    </source>
</reference>
<feature type="domain" description="Bacterial Ig-like" evidence="2">
    <location>
        <begin position="2980"/>
        <end position="3049"/>
    </location>
</feature>
<feature type="domain" description="Bacterial Ig-like" evidence="2">
    <location>
        <begin position="1619"/>
        <end position="1684"/>
    </location>
</feature>
<feature type="domain" description="Bacterial Ig-like" evidence="2">
    <location>
        <begin position="3072"/>
        <end position="3150"/>
    </location>
</feature>
<feature type="domain" description="Bacterial Ig-like" evidence="2">
    <location>
        <begin position="314"/>
        <end position="391"/>
    </location>
</feature>
<dbReference type="EMBL" id="JAVIFY010000030">
    <property type="protein sequence ID" value="MDQ9094075.1"/>
    <property type="molecule type" value="Genomic_DNA"/>
</dbReference>
<comment type="caution">
    <text evidence="3">The sequence shown here is derived from an EMBL/GenBank/DDBJ whole genome shotgun (WGS) entry which is preliminary data.</text>
</comment>
<feature type="domain" description="Bacterial Ig-like" evidence="2">
    <location>
        <begin position="2058"/>
        <end position="2140"/>
    </location>
</feature>